<protein>
    <submittedName>
        <fullName evidence="2">Glycosyltransferase</fullName>
    </submittedName>
</protein>
<dbReference type="GO" id="GO:0016740">
    <property type="term" value="F:transferase activity"/>
    <property type="evidence" value="ECO:0007669"/>
    <property type="project" value="UniProtKB-KW"/>
</dbReference>
<name>A0A6G2CDV1_9FIRM</name>
<sequence>MELSLELERLLQKIFLSILYVEAFQQKSLNIEHNFRNEDVNMNKPLVTVFIPVYNAEKYIQECLDSIVNQSYKNLDILIIDDGSTDSTANIIEKCKDTRIRLIRNNENKGIPYTRNKGLKELRGKYLAIMDADDIAIKTRIEEQVKFLEKNPDVLVVGSFFELYRRYFPKKIKEYKNSEQIKIGLLFQSQIANPTAMIRTTVFDEYGIKYNEKCFVAQDYELWTQISKIGRMEIIPLVLHKYRWGHENITQKSIKEKREARNRVLASIRNGLLDYYGFDLNSKEKTLFNDIFGDYSGKNILQFTLKDYEGLFNKLYSHIDKHSNLNSRIFNKTISSYLLKSILNFEGNTLNKIQFYLKLSRKKDFLSCFKIIYFSFRLKLKKFLTK</sequence>
<dbReference type="InterPro" id="IPR001173">
    <property type="entry name" value="Glyco_trans_2-like"/>
</dbReference>
<dbReference type="AlphaFoldDB" id="A0A6G2CDV1"/>
<dbReference type="InterPro" id="IPR050834">
    <property type="entry name" value="Glycosyltransf_2"/>
</dbReference>
<dbReference type="PANTHER" id="PTHR43685">
    <property type="entry name" value="GLYCOSYLTRANSFERASE"/>
    <property type="match status" value="1"/>
</dbReference>
<organism evidence="2">
    <name type="scientific">Turicibacter sanguinis</name>
    <dbReference type="NCBI Taxonomy" id="154288"/>
    <lineage>
        <taxon>Bacteria</taxon>
        <taxon>Bacillati</taxon>
        <taxon>Bacillota</taxon>
        <taxon>Erysipelotrichia</taxon>
        <taxon>Erysipelotrichales</taxon>
        <taxon>Turicibacteraceae</taxon>
        <taxon>Turicibacter</taxon>
    </lineage>
</organism>
<reference evidence="2" key="1">
    <citation type="journal article" date="2019" name="Nat. Med.">
        <title>A library of human gut bacterial isolates paired with longitudinal multiomics data enables mechanistic microbiome research.</title>
        <authorList>
            <person name="Poyet M."/>
            <person name="Groussin M."/>
            <person name="Gibbons S.M."/>
            <person name="Avila-Pacheco J."/>
            <person name="Jiang X."/>
            <person name="Kearney S.M."/>
            <person name="Perrotta A.R."/>
            <person name="Berdy B."/>
            <person name="Zhao S."/>
            <person name="Lieberman T.D."/>
            <person name="Swanson P.K."/>
            <person name="Smith M."/>
            <person name="Roesemann S."/>
            <person name="Alexander J.E."/>
            <person name="Rich S.A."/>
            <person name="Livny J."/>
            <person name="Vlamakis H."/>
            <person name="Clish C."/>
            <person name="Bullock K."/>
            <person name="Deik A."/>
            <person name="Scott J."/>
            <person name="Pierce K.A."/>
            <person name="Xavier R.J."/>
            <person name="Alm E.J."/>
        </authorList>
    </citation>
    <scope>NUCLEOTIDE SEQUENCE</scope>
    <source>
        <strain evidence="2">BIOML-A179</strain>
    </source>
</reference>
<gene>
    <name evidence="2" type="ORF">GMA64_10475</name>
</gene>
<evidence type="ECO:0000259" key="1">
    <source>
        <dbReference type="Pfam" id="PF00535"/>
    </source>
</evidence>
<proteinExistence type="predicted"/>
<evidence type="ECO:0000313" key="2">
    <source>
        <dbReference type="EMBL" id="MTL94954.1"/>
    </source>
</evidence>
<dbReference type="EMBL" id="WMQV01000027">
    <property type="protein sequence ID" value="MTL94954.1"/>
    <property type="molecule type" value="Genomic_DNA"/>
</dbReference>
<dbReference type="Pfam" id="PF00535">
    <property type="entry name" value="Glycos_transf_2"/>
    <property type="match status" value="1"/>
</dbReference>
<dbReference type="Gene3D" id="3.90.550.10">
    <property type="entry name" value="Spore Coat Polysaccharide Biosynthesis Protein SpsA, Chain A"/>
    <property type="match status" value="1"/>
</dbReference>
<keyword evidence="2" id="KW-0808">Transferase</keyword>
<dbReference type="PANTHER" id="PTHR43685:SF10">
    <property type="entry name" value="LACTO-N-NEOTETRAOSE BIOSYNTHESIS GLYCOSYL TRANSFERASE LGTA"/>
    <property type="match status" value="1"/>
</dbReference>
<accession>A0A6G2CDV1</accession>
<comment type="caution">
    <text evidence="2">The sequence shown here is derived from an EMBL/GenBank/DDBJ whole genome shotgun (WGS) entry which is preliminary data.</text>
</comment>
<dbReference type="CDD" id="cd00761">
    <property type="entry name" value="Glyco_tranf_GTA_type"/>
    <property type="match status" value="1"/>
</dbReference>
<dbReference type="SUPFAM" id="SSF53448">
    <property type="entry name" value="Nucleotide-diphospho-sugar transferases"/>
    <property type="match status" value="1"/>
</dbReference>
<dbReference type="InterPro" id="IPR029044">
    <property type="entry name" value="Nucleotide-diphossugar_trans"/>
</dbReference>
<feature type="domain" description="Glycosyltransferase 2-like" evidence="1">
    <location>
        <begin position="48"/>
        <end position="166"/>
    </location>
</feature>